<keyword evidence="1" id="KW-1133">Transmembrane helix</keyword>
<feature type="transmembrane region" description="Helical" evidence="1">
    <location>
        <begin position="6"/>
        <end position="28"/>
    </location>
</feature>
<gene>
    <name evidence="2" type="ORF">FEF34_05660</name>
</gene>
<keyword evidence="1" id="KW-0812">Transmembrane</keyword>
<feature type="transmembrane region" description="Helical" evidence="1">
    <location>
        <begin position="40"/>
        <end position="60"/>
    </location>
</feature>
<keyword evidence="3" id="KW-1185">Reference proteome</keyword>
<evidence type="ECO:0000313" key="2">
    <source>
        <dbReference type="EMBL" id="TLQ42723.1"/>
    </source>
</evidence>
<feature type="transmembrane region" description="Helical" evidence="1">
    <location>
        <begin position="195"/>
        <end position="215"/>
    </location>
</feature>
<feature type="transmembrane region" description="Helical" evidence="1">
    <location>
        <begin position="72"/>
        <end position="89"/>
    </location>
</feature>
<name>A0A5R9E3V8_9ACTN</name>
<dbReference type="EMBL" id="VAWE01000001">
    <property type="protein sequence ID" value="TLQ42723.1"/>
    <property type="molecule type" value="Genomic_DNA"/>
</dbReference>
<accession>A0A5R9E3V8</accession>
<dbReference type="InterPro" id="IPR021315">
    <property type="entry name" value="Gap/Sap"/>
</dbReference>
<keyword evidence="1" id="KW-0472">Membrane</keyword>
<dbReference type="OrthoDB" id="4753036at2"/>
<comment type="caution">
    <text evidence="2">The sequence shown here is derived from an EMBL/GenBank/DDBJ whole genome shotgun (WGS) entry which is preliminary data.</text>
</comment>
<proteinExistence type="predicted"/>
<sequence>MPVAFGEVVFFAVVIALSPFTLIPALFMQFTPQPRATSSAFLTGWVIGIVVPAVACAALASVVQRPAEGHGWVAWARVALGSLLILFGLRQWLTRHGRPAPGWMRLLADASPSRAFRLGLLLSLANPKILLLSAAAGLTVGAAGAATTSGVTALAVFTVCAASTVALPVVLHLLMGERVLIPLLRVRQWLESQAAGVMAVVIAAIGVLVLFEGVVRL</sequence>
<dbReference type="Pfam" id="PF11139">
    <property type="entry name" value="SfLAP"/>
    <property type="match status" value="1"/>
</dbReference>
<evidence type="ECO:0000313" key="3">
    <source>
        <dbReference type="Proteomes" id="UP000305921"/>
    </source>
</evidence>
<evidence type="ECO:0000256" key="1">
    <source>
        <dbReference type="SAM" id="Phobius"/>
    </source>
</evidence>
<protein>
    <submittedName>
        <fullName evidence="2">GAP family protein</fullName>
    </submittedName>
</protein>
<organism evidence="2 3">
    <name type="scientific">Streptomyces marianii</name>
    <dbReference type="NCBI Taxonomy" id="1817406"/>
    <lineage>
        <taxon>Bacteria</taxon>
        <taxon>Bacillati</taxon>
        <taxon>Actinomycetota</taxon>
        <taxon>Actinomycetes</taxon>
        <taxon>Kitasatosporales</taxon>
        <taxon>Streptomycetaceae</taxon>
        <taxon>Streptomyces</taxon>
    </lineage>
</organism>
<dbReference type="AlphaFoldDB" id="A0A5R9E3V8"/>
<feature type="transmembrane region" description="Helical" evidence="1">
    <location>
        <begin position="153"/>
        <end position="174"/>
    </location>
</feature>
<reference evidence="2 3" key="1">
    <citation type="submission" date="2019-05" db="EMBL/GenBank/DDBJ databases">
        <title>Streptomyces marianii sp. nov., a novel marine actinomycete from southern coast of India.</title>
        <authorList>
            <person name="Iniyan A.M."/>
            <person name="Wink J."/>
            <person name="Ramprasad E."/>
            <person name="Ramana C.V."/>
            <person name="Bunk B."/>
            <person name="Sproer C."/>
            <person name="Joseph F.-J.R.S."/>
            <person name="Vincent S.G.P."/>
        </authorList>
    </citation>
    <scope>NUCLEOTIDE SEQUENCE [LARGE SCALE GENOMIC DNA]</scope>
    <source>
        <strain evidence="2 3">ICN19</strain>
    </source>
</reference>
<dbReference type="Proteomes" id="UP000305921">
    <property type="component" value="Unassembled WGS sequence"/>
</dbReference>